<dbReference type="InterPro" id="IPR036259">
    <property type="entry name" value="MFS_trans_sf"/>
</dbReference>
<sequence>MTTSGAALAPLPAHVRESLQHSFADISQFLDFDDLLPLIGEFGAYQKLLFLLMIPFCFIAAFIYLGQIFMTLPPKNHYCHVFELHTIKTEEERKALSIPKEADGSYSQCKVYDANWTHIRSDVNRPNKANTSWPVIPCPGKYVYNIEEEPFFTATMQFHWVCENRIYATYSQMAFFLGCVVGSLWFGWFGDRCGRLAAVVSSCAIAIVGSFITSLSNEFSSFATARFIVGLSFDTCFTMIYILVLEYVGPKYRTFVANMSLALFYSPFTCAMPWLALLCGHWKRFSLLMSFPIILALFSYCILPESARWLVSVGQAEEAIKILRRVAQVNKKTVQPSVFDHFRNSCRVFYKEEIDGRNFTVFSTFRRHRLCRHMLLMSLIWMAMSLLYDGHVRAGSVLDNNVLIIFTIACATEIPGNLLLILTLDRVGRRWSSFISTICSGIFSLIAAKLSSASSMIVAAIVGRFFANISYNIGLQWAAEVLPTVVRAQGVAFIHTLGFMAMMTSPPIIYLSQVSMSLMLSILGCVGIVAGILTLLLPETLYQDLPQTLSDGADFGKEQRIWHVPCCGPGSHRHRRPRRIWHTGSSLRTLSRDEYRSKKLHRNAIRIRASRASASNRTSIPVRTDESIEDEIEEVHQSYKYDNHSKI</sequence>
<feature type="transmembrane region" description="Helical" evidence="5">
    <location>
        <begin position="255"/>
        <end position="276"/>
    </location>
</feature>
<evidence type="ECO:0000256" key="4">
    <source>
        <dbReference type="ARBA" id="ARBA00023136"/>
    </source>
</evidence>
<accession>A0A6J2T9W7</accession>
<dbReference type="PROSITE" id="PS00216">
    <property type="entry name" value="SUGAR_TRANSPORT_1"/>
    <property type="match status" value="1"/>
</dbReference>
<feature type="transmembrane region" description="Helical" evidence="5">
    <location>
        <begin position="227"/>
        <end position="248"/>
    </location>
</feature>
<feature type="transmembrane region" description="Helical" evidence="5">
    <location>
        <begin position="431"/>
        <end position="450"/>
    </location>
</feature>
<keyword evidence="3 5" id="KW-1133">Transmembrane helix</keyword>
<dbReference type="InterPro" id="IPR005828">
    <property type="entry name" value="MFS_sugar_transport-like"/>
</dbReference>
<proteinExistence type="predicted"/>
<gene>
    <name evidence="8" type="primary">LOC115622355</name>
</gene>
<evidence type="ECO:0000259" key="6">
    <source>
        <dbReference type="PROSITE" id="PS50850"/>
    </source>
</evidence>
<feature type="transmembrane region" description="Helical" evidence="5">
    <location>
        <begin position="491"/>
        <end position="510"/>
    </location>
</feature>
<protein>
    <submittedName>
        <fullName evidence="8">Carcinine transporter</fullName>
    </submittedName>
</protein>
<evidence type="ECO:0000313" key="7">
    <source>
        <dbReference type="Proteomes" id="UP000504634"/>
    </source>
</evidence>
<feature type="transmembrane region" description="Helical" evidence="5">
    <location>
        <begin position="516"/>
        <end position="537"/>
    </location>
</feature>
<feature type="transmembrane region" description="Helical" evidence="5">
    <location>
        <begin position="166"/>
        <end position="189"/>
    </location>
</feature>
<dbReference type="PROSITE" id="PS50850">
    <property type="entry name" value="MFS"/>
    <property type="match status" value="1"/>
</dbReference>
<feature type="transmembrane region" description="Helical" evidence="5">
    <location>
        <begin position="196"/>
        <end position="215"/>
    </location>
</feature>
<comment type="subcellular location">
    <subcellularLocation>
        <location evidence="1">Membrane</location>
        <topology evidence="1">Multi-pass membrane protein</topology>
    </subcellularLocation>
</comment>
<feature type="transmembrane region" description="Helical" evidence="5">
    <location>
        <begin position="403"/>
        <end position="424"/>
    </location>
</feature>
<evidence type="ECO:0000313" key="8">
    <source>
        <dbReference type="RefSeq" id="XP_030372130.1"/>
    </source>
</evidence>
<dbReference type="InterPro" id="IPR020846">
    <property type="entry name" value="MFS_dom"/>
</dbReference>
<name>A0A6J2T9W7_DROLE</name>
<feature type="transmembrane region" description="Helical" evidence="5">
    <location>
        <begin position="48"/>
        <end position="70"/>
    </location>
</feature>
<evidence type="ECO:0000256" key="1">
    <source>
        <dbReference type="ARBA" id="ARBA00004141"/>
    </source>
</evidence>
<dbReference type="GO" id="GO:0016020">
    <property type="term" value="C:membrane"/>
    <property type="evidence" value="ECO:0007669"/>
    <property type="project" value="UniProtKB-SubCell"/>
</dbReference>
<evidence type="ECO:0000256" key="5">
    <source>
        <dbReference type="SAM" id="Phobius"/>
    </source>
</evidence>
<dbReference type="Proteomes" id="UP000504634">
    <property type="component" value="Unplaced"/>
</dbReference>
<reference evidence="8" key="1">
    <citation type="submission" date="2025-08" db="UniProtKB">
        <authorList>
            <consortium name="RefSeq"/>
        </authorList>
    </citation>
    <scope>IDENTIFICATION</scope>
    <source>
        <strain evidence="8">11010-0011.00</strain>
        <tissue evidence="8">Whole body</tissue>
    </source>
</reference>
<feature type="domain" description="Major facilitator superfamily (MFS) profile" evidence="6">
    <location>
        <begin position="53"/>
        <end position="542"/>
    </location>
</feature>
<dbReference type="OrthoDB" id="6884957at2759"/>
<dbReference type="SUPFAM" id="SSF103473">
    <property type="entry name" value="MFS general substrate transporter"/>
    <property type="match status" value="1"/>
</dbReference>
<dbReference type="RefSeq" id="XP_030372130.1">
    <property type="nucleotide sequence ID" value="XM_030516270.1"/>
</dbReference>
<organism evidence="7 8">
    <name type="scientific">Drosophila lebanonensis</name>
    <name type="common">Fruit fly</name>
    <name type="synonym">Scaptodrosophila lebanonensis</name>
    <dbReference type="NCBI Taxonomy" id="7225"/>
    <lineage>
        <taxon>Eukaryota</taxon>
        <taxon>Metazoa</taxon>
        <taxon>Ecdysozoa</taxon>
        <taxon>Arthropoda</taxon>
        <taxon>Hexapoda</taxon>
        <taxon>Insecta</taxon>
        <taxon>Pterygota</taxon>
        <taxon>Neoptera</taxon>
        <taxon>Endopterygota</taxon>
        <taxon>Diptera</taxon>
        <taxon>Brachycera</taxon>
        <taxon>Muscomorpha</taxon>
        <taxon>Ephydroidea</taxon>
        <taxon>Drosophilidae</taxon>
        <taxon>Scaptodrosophila</taxon>
    </lineage>
</organism>
<evidence type="ECO:0000256" key="3">
    <source>
        <dbReference type="ARBA" id="ARBA00022989"/>
    </source>
</evidence>
<evidence type="ECO:0000256" key="2">
    <source>
        <dbReference type="ARBA" id="ARBA00022692"/>
    </source>
</evidence>
<dbReference type="Pfam" id="PF00083">
    <property type="entry name" value="Sugar_tr"/>
    <property type="match status" value="1"/>
</dbReference>
<keyword evidence="4 5" id="KW-0472">Membrane</keyword>
<dbReference type="AlphaFoldDB" id="A0A6J2T9W7"/>
<dbReference type="PANTHER" id="PTHR24064">
    <property type="entry name" value="SOLUTE CARRIER FAMILY 22 MEMBER"/>
    <property type="match status" value="1"/>
</dbReference>
<dbReference type="GeneID" id="115622355"/>
<dbReference type="GO" id="GO:0022857">
    <property type="term" value="F:transmembrane transporter activity"/>
    <property type="evidence" value="ECO:0007669"/>
    <property type="project" value="InterPro"/>
</dbReference>
<keyword evidence="2 5" id="KW-0812">Transmembrane</keyword>
<feature type="transmembrane region" description="Helical" evidence="5">
    <location>
        <begin position="456"/>
        <end position="479"/>
    </location>
</feature>
<feature type="transmembrane region" description="Helical" evidence="5">
    <location>
        <begin position="370"/>
        <end position="388"/>
    </location>
</feature>
<keyword evidence="7" id="KW-1185">Reference proteome</keyword>
<feature type="transmembrane region" description="Helical" evidence="5">
    <location>
        <begin position="282"/>
        <end position="303"/>
    </location>
</feature>
<dbReference type="InterPro" id="IPR005829">
    <property type="entry name" value="Sugar_transporter_CS"/>
</dbReference>
<dbReference type="Gene3D" id="1.20.1250.20">
    <property type="entry name" value="MFS general substrate transporter like domains"/>
    <property type="match status" value="1"/>
</dbReference>